<evidence type="ECO:0000256" key="1">
    <source>
        <dbReference type="ARBA" id="ARBA00004613"/>
    </source>
</evidence>
<proteinExistence type="predicted"/>
<evidence type="ECO:0000259" key="4">
    <source>
        <dbReference type="Pfam" id="PF08548"/>
    </source>
</evidence>
<accession>A0ABW9YTK5</accession>
<name>A0ABW9YTK5_9HYPH</name>
<dbReference type="InterPro" id="IPR013858">
    <property type="entry name" value="Peptidase_M10B_C"/>
</dbReference>
<organism evidence="5 6">
    <name type="scientific">Microvirga arsenatis</name>
    <dbReference type="NCBI Taxonomy" id="2692265"/>
    <lineage>
        <taxon>Bacteria</taxon>
        <taxon>Pseudomonadati</taxon>
        <taxon>Pseudomonadota</taxon>
        <taxon>Alphaproteobacteria</taxon>
        <taxon>Hyphomicrobiales</taxon>
        <taxon>Methylobacteriaceae</taxon>
        <taxon>Microvirga</taxon>
    </lineage>
</organism>
<comment type="subcellular location">
    <subcellularLocation>
        <location evidence="1">Secreted</location>
    </subcellularLocation>
</comment>
<dbReference type="InterPro" id="IPR011049">
    <property type="entry name" value="Serralysin-like_metalloprot_C"/>
</dbReference>
<comment type="caution">
    <text evidence="5">The sequence shown here is derived from an EMBL/GenBank/DDBJ whole genome shotgun (WGS) entry which is preliminary data.</text>
</comment>
<gene>
    <name evidence="5" type="ORF">GR303_03115</name>
</gene>
<keyword evidence="2" id="KW-0964">Secreted</keyword>
<reference evidence="5 6" key="1">
    <citation type="submission" date="2020-01" db="EMBL/GenBank/DDBJ databases">
        <title>Microvirga sp. nov., an arsenate reduction bacterium isolated from Tibet hotspring sediments.</title>
        <authorList>
            <person name="Yuan C.-G."/>
        </authorList>
    </citation>
    <scope>NUCLEOTIDE SEQUENCE [LARGE SCALE GENOMIC DNA]</scope>
    <source>
        <strain evidence="5 6">SYSU G3D203</strain>
    </source>
</reference>
<dbReference type="Pfam" id="PF08548">
    <property type="entry name" value="Peptidase_M10_C"/>
    <property type="match status" value="1"/>
</dbReference>
<evidence type="ECO:0000313" key="5">
    <source>
        <dbReference type="EMBL" id="NBJ23338.1"/>
    </source>
</evidence>
<evidence type="ECO:0000256" key="2">
    <source>
        <dbReference type="ARBA" id="ARBA00022525"/>
    </source>
</evidence>
<dbReference type="PRINTS" id="PR00313">
    <property type="entry name" value="CABNDNGRPT"/>
</dbReference>
<dbReference type="EMBL" id="JAAAXJ010000001">
    <property type="protein sequence ID" value="NBJ23338.1"/>
    <property type="molecule type" value="Genomic_DNA"/>
</dbReference>
<evidence type="ECO:0000256" key="3">
    <source>
        <dbReference type="ARBA" id="ARBA00022737"/>
    </source>
</evidence>
<sequence length="324" mass="34847">MDAGDVIEFDQGGDLGDDVVYALSRNIGDDAAVHVFVSNLRSNGIERVFIDGLLYDGSSQSPSDIRLSSNWVQELSRDNSNIASLSVNVNTGHTYTYKIGIDNGDGTMRWVDTDGRFKIVVVNGTARLQVADSSKLDHENIRTHLITLQVTDDVTGTQFVESNIRIVVRDWLNETYRTAKSSDDVFKGGIGDDSYFGGGGSDTFIGARGADFFNGGVGGDKFVFTTNPVAAEVDTIADFSIGEDKIHLSSEIFDLLGRIGQGLDADTFFAGVQAQSATHRIIYDNTGDVGVLLYDADGSGQKAAVAIAKLTNKANLSFNDFLVI</sequence>
<dbReference type="SUPFAM" id="SSF51120">
    <property type="entry name" value="beta-Roll"/>
    <property type="match status" value="1"/>
</dbReference>
<dbReference type="Gene3D" id="2.150.10.10">
    <property type="entry name" value="Serralysin-like metalloprotease, C-terminal"/>
    <property type="match status" value="1"/>
</dbReference>
<feature type="domain" description="Peptidase M10 serralysin C-terminal" evidence="4">
    <location>
        <begin position="196"/>
        <end position="307"/>
    </location>
</feature>
<protein>
    <recommendedName>
        <fullName evidence="4">Peptidase M10 serralysin C-terminal domain-containing protein</fullName>
    </recommendedName>
</protein>
<dbReference type="Proteomes" id="UP000818323">
    <property type="component" value="Unassembled WGS sequence"/>
</dbReference>
<keyword evidence="3" id="KW-0677">Repeat</keyword>
<keyword evidence="6" id="KW-1185">Reference proteome</keyword>
<evidence type="ECO:0000313" key="6">
    <source>
        <dbReference type="Proteomes" id="UP000818323"/>
    </source>
</evidence>